<dbReference type="CDD" id="cd04301">
    <property type="entry name" value="NAT_SF"/>
    <property type="match status" value="1"/>
</dbReference>
<evidence type="ECO:0000259" key="3">
    <source>
        <dbReference type="PROSITE" id="PS51186"/>
    </source>
</evidence>
<dbReference type="Pfam" id="PF00583">
    <property type="entry name" value="Acetyltransf_1"/>
    <property type="match status" value="1"/>
</dbReference>
<proteinExistence type="predicted"/>
<dbReference type="Proteomes" id="UP000244081">
    <property type="component" value="Unassembled WGS sequence"/>
</dbReference>
<dbReference type="EMBL" id="QAYG01000005">
    <property type="protein sequence ID" value="PTW60065.1"/>
    <property type="molecule type" value="Genomic_DNA"/>
</dbReference>
<dbReference type="Gene3D" id="3.40.630.30">
    <property type="match status" value="1"/>
</dbReference>
<dbReference type="RefSeq" id="WP_245926794.1">
    <property type="nucleotide sequence ID" value="NZ_QAYG01000005.1"/>
</dbReference>
<keyword evidence="2" id="KW-0012">Acyltransferase</keyword>
<organism evidence="4 5">
    <name type="scientific">Breoghania corrubedonensis</name>
    <dbReference type="NCBI Taxonomy" id="665038"/>
    <lineage>
        <taxon>Bacteria</taxon>
        <taxon>Pseudomonadati</taxon>
        <taxon>Pseudomonadota</taxon>
        <taxon>Alphaproteobacteria</taxon>
        <taxon>Hyphomicrobiales</taxon>
        <taxon>Stappiaceae</taxon>
        <taxon>Breoghania</taxon>
    </lineage>
</organism>
<gene>
    <name evidence="4" type="ORF">C8N35_10565</name>
</gene>
<accession>A0A2T5V8H8</accession>
<evidence type="ECO:0000256" key="1">
    <source>
        <dbReference type="ARBA" id="ARBA00022679"/>
    </source>
</evidence>
<dbReference type="SUPFAM" id="SSF55729">
    <property type="entry name" value="Acyl-CoA N-acyltransferases (Nat)"/>
    <property type="match status" value="1"/>
</dbReference>
<dbReference type="AlphaFoldDB" id="A0A2T5V8H8"/>
<dbReference type="PANTHER" id="PTHR43877:SF2">
    <property type="entry name" value="AMINOALKYLPHOSPHONATE N-ACETYLTRANSFERASE-RELATED"/>
    <property type="match status" value="1"/>
</dbReference>
<dbReference type="GO" id="GO:0005840">
    <property type="term" value="C:ribosome"/>
    <property type="evidence" value="ECO:0007669"/>
    <property type="project" value="UniProtKB-KW"/>
</dbReference>
<dbReference type="PROSITE" id="PS51186">
    <property type="entry name" value="GNAT"/>
    <property type="match status" value="1"/>
</dbReference>
<keyword evidence="1" id="KW-0808">Transferase</keyword>
<dbReference type="InterPro" id="IPR016181">
    <property type="entry name" value="Acyl_CoA_acyltransferase"/>
</dbReference>
<dbReference type="InterPro" id="IPR050832">
    <property type="entry name" value="Bact_Acetyltransf"/>
</dbReference>
<keyword evidence="5" id="KW-1185">Reference proteome</keyword>
<evidence type="ECO:0000313" key="4">
    <source>
        <dbReference type="EMBL" id="PTW60065.1"/>
    </source>
</evidence>
<reference evidence="4 5" key="1">
    <citation type="submission" date="2018-04" db="EMBL/GenBank/DDBJ databases">
        <title>Genomic Encyclopedia of Archaeal and Bacterial Type Strains, Phase II (KMG-II): from individual species to whole genera.</title>
        <authorList>
            <person name="Goeker M."/>
        </authorList>
    </citation>
    <scope>NUCLEOTIDE SEQUENCE [LARGE SCALE GENOMIC DNA]</scope>
    <source>
        <strain evidence="4 5">DSM 23382</strain>
    </source>
</reference>
<dbReference type="PANTHER" id="PTHR43877">
    <property type="entry name" value="AMINOALKYLPHOSPHONATE N-ACETYLTRANSFERASE-RELATED-RELATED"/>
    <property type="match status" value="1"/>
</dbReference>
<evidence type="ECO:0000313" key="5">
    <source>
        <dbReference type="Proteomes" id="UP000244081"/>
    </source>
</evidence>
<dbReference type="GO" id="GO:0016747">
    <property type="term" value="F:acyltransferase activity, transferring groups other than amino-acyl groups"/>
    <property type="evidence" value="ECO:0007669"/>
    <property type="project" value="InterPro"/>
</dbReference>
<dbReference type="InterPro" id="IPR000182">
    <property type="entry name" value="GNAT_dom"/>
</dbReference>
<protein>
    <submittedName>
        <fullName evidence="4">Ribosomal protein S18 acetylase RimI-like enzyme</fullName>
    </submittedName>
</protein>
<name>A0A2T5V8H8_9HYPH</name>
<keyword evidence="4" id="KW-0687">Ribonucleoprotein</keyword>
<sequence length="189" mass="22145">MSDDGIALPRATSRGLRFREIRPEDQDFLRILYSSTRADEMAQVPWGAEQRAHFLAMQFEAQHAHYMRHFSKADFWLIERDADPVGRLYLDEWDDELRLIDIALMPEHRGQGLGRLVLSDVMEAAAHRGKPVRAHVEKTNPAQRLYARLGYRVIEDKQVYDLLEWHPDWGVHAIEPHPEVWELENRPSN</sequence>
<evidence type="ECO:0000256" key="2">
    <source>
        <dbReference type="ARBA" id="ARBA00023315"/>
    </source>
</evidence>
<comment type="caution">
    <text evidence="4">The sequence shown here is derived from an EMBL/GenBank/DDBJ whole genome shotgun (WGS) entry which is preliminary data.</text>
</comment>
<keyword evidence="4" id="KW-0689">Ribosomal protein</keyword>
<feature type="domain" description="N-acetyltransferase" evidence="3">
    <location>
        <begin position="16"/>
        <end position="178"/>
    </location>
</feature>